<sequence>MLIEFQRLEEAIVEDMPRDLEGPTDDLVEELLGVRFLPNVDSHTGITNFNAILASAKRRRTLYNEEVKGLFIDALERTYYAAAINRLMLNDQRTAIDLTTIQLWTRECYASNVNAGVAIGGRNGTT</sequence>
<comment type="caution">
    <text evidence="2">The sequence shown here is derived from an EMBL/GenBank/DDBJ whole genome shotgun (WGS) entry which is preliminary data.</text>
</comment>
<keyword evidence="3" id="KW-1185">Reference proteome</keyword>
<organism evidence="2 3">
    <name type="scientific">Cymbomonas tetramitiformis</name>
    <dbReference type="NCBI Taxonomy" id="36881"/>
    <lineage>
        <taxon>Eukaryota</taxon>
        <taxon>Viridiplantae</taxon>
        <taxon>Chlorophyta</taxon>
        <taxon>Pyramimonadophyceae</taxon>
        <taxon>Pyramimonadales</taxon>
        <taxon>Pyramimonadaceae</taxon>
        <taxon>Cymbomonas</taxon>
    </lineage>
</organism>
<evidence type="ECO:0000313" key="1">
    <source>
        <dbReference type="EMBL" id="KAK3233007.1"/>
    </source>
</evidence>
<protein>
    <submittedName>
        <fullName evidence="2">Uncharacterized protein</fullName>
    </submittedName>
</protein>
<gene>
    <name evidence="2" type="ORF">CYMTET_33394</name>
    <name evidence="1" type="ORF">CYMTET_56680</name>
</gene>
<evidence type="ECO:0000313" key="3">
    <source>
        <dbReference type="Proteomes" id="UP001190700"/>
    </source>
</evidence>
<dbReference type="EMBL" id="LGRX02035823">
    <property type="protein sequence ID" value="KAK3233007.1"/>
    <property type="molecule type" value="Genomic_DNA"/>
</dbReference>
<evidence type="ECO:0000313" key="2">
    <source>
        <dbReference type="EMBL" id="KAK3257518.1"/>
    </source>
</evidence>
<reference evidence="2" key="2">
    <citation type="submission" date="2023-06" db="EMBL/GenBank/DDBJ databases">
        <title>Long-read-based genome assembly of the green algal bacterivore Cymbomonas tetramitiformis.</title>
        <authorList>
            <person name="Gyaltshen Y."/>
            <person name="Rozenberg A."/>
            <person name="Paasch A."/>
            <person name="Burns J.A."/>
            <person name="Warring S."/>
            <person name="Larson R."/>
            <person name="Maurer-Alcala X."/>
            <person name="Dacks J."/>
            <person name="Kim E."/>
        </authorList>
    </citation>
    <scope>NUCLEOTIDE SEQUENCE</scope>
    <source>
        <strain evidence="2">PLY_AMNH</strain>
    </source>
</reference>
<accession>A0AAE0FDR1</accession>
<dbReference type="EMBL" id="LGRX02020411">
    <property type="protein sequence ID" value="KAK3257518.1"/>
    <property type="molecule type" value="Genomic_DNA"/>
</dbReference>
<dbReference type="AlphaFoldDB" id="A0AAE0FDR1"/>
<name>A0AAE0FDR1_9CHLO</name>
<proteinExistence type="predicted"/>
<reference evidence="2 3" key="1">
    <citation type="journal article" date="2015" name="Genome Biol. Evol.">
        <title>Comparative Genomics of a Bacterivorous Green Alga Reveals Evolutionary Causalities and Consequences of Phago-Mixotrophic Mode of Nutrition.</title>
        <authorList>
            <person name="Burns J.A."/>
            <person name="Paasch A."/>
            <person name="Narechania A."/>
            <person name="Kim E."/>
        </authorList>
    </citation>
    <scope>NUCLEOTIDE SEQUENCE [LARGE SCALE GENOMIC DNA]</scope>
    <source>
        <strain evidence="2">PLY_AMNH</strain>
    </source>
</reference>
<dbReference type="Proteomes" id="UP001190700">
    <property type="component" value="Unassembled WGS sequence"/>
</dbReference>